<comment type="similarity">
    <text evidence="3">Belongs to the AB hydrolase superfamily. ABHD14 family.</text>
</comment>
<dbReference type="GO" id="GO:0016787">
    <property type="term" value="F:hydrolase activity"/>
    <property type="evidence" value="ECO:0007669"/>
    <property type="project" value="UniProtKB-KW"/>
</dbReference>
<keyword evidence="7" id="KW-1185">Reference proteome</keyword>
<protein>
    <submittedName>
        <fullName evidence="6">Alpha/beta hydrolase fold protein</fullName>
    </submittedName>
</protein>
<sequence length="221" mass="23697">MNIESHVIPVEGKAVHFLSAGASADTIVLLHGKSFSADTWRKTGTITALGEAGFRAVAVDLPGYGQSAPSEKREDRILGSILDALEIKAAVIVAASFSGWYAFPLLLERPDRVRGFVSAASRGIRKYQAYLQRLTFPVLALWGEKDDLVPMENADFLTASVPNGRKIVIPGGTHASYLSDPERFNQVLLEFVTTCFIGPGGAGTQSSGKPNADLSTETRMS</sequence>
<accession>S7TQP1</accession>
<evidence type="ECO:0000259" key="5">
    <source>
        <dbReference type="Pfam" id="PF00561"/>
    </source>
</evidence>
<evidence type="ECO:0000256" key="2">
    <source>
        <dbReference type="ARBA" id="ARBA00022490"/>
    </source>
</evidence>
<dbReference type="InterPro" id="IPR029058">
    <property type="entry name" value="AB_hydrolase_fold"/>
</dbReference>
<evidence type="ECO:0000313" key="6">
    <source>
        <dbReference type="EMBL" id="EPR39296.1"/>
    </source>
</evidence>
<dbReference type="RefSeq" id="WP_020877395.1">
    <property type="nucleotide sequence ID" value="NZ_ATHJ01000090.1"/>
</dbReference>
<keyword evidence="2" id="KW-0963">Cytoplasm</keyword>
<dbReference type="PANTHER" id="PTHR46197:SF3">
    <property type="entry name" value="AB HYDROLASE-1 DOMAIN-CONTAINING PROTEIN"/>
    <property type="match status" value="1"/>
</dbReference>
<feature type="region of interest" description="Disordered" evidence="4">
    <location>
        <begin position="202"/>
        <end position="221"/>
    </location>
</feature>
<dbReference type="GO" id="GO:0005737">
    <property type="term" value="C:cytoplasm"/>
    <property type="evidence" value="ECO:0007669"/>
    <property type="project" value="UniProtKB-SubCell"/>
</dbReference>
<dbReference type="SUPFAM" id="SSF53474">
    <property type="entry name" value="alpha/beta-Hydrolases"/>
    <property type="match status" value="1"/>
</dbReference>
<dbReference type="STRING" id="897.B2D07_03605"/>
<dbReference type="InterPro" id="IPR000073">
    <property type="entry name" value="AB_hydrolase_1"/>
</dbReference>
<dbReference type="Pfam" id="PF00561">
    <property type="entry name" value="Abhydrolase_1"/>
    <property type="match status" value="1"/>
</dbReference>
<evidence type="ECO:0000256" key="3">
    <source>
        <dbReference type="ARBA" id="ARBA00037942"/>
    </source>
</evidence>
<proteinExistence type="inferred from homology"/>
<dbReference type="AlphaFoldDB" id="S7TQP1"/>
<reference evidence="6 7" key="1">
    <citation type="journal article" date="2013" name="Genome Announc.">
        <title>Draft genome sequences for three mercury-methylating, sulfate-reducing bacteria.</title>
        <authorList>
            <person name="Brown S.D."/>
            <person name="Hurt R.A.Jr."/>
            <person name="Gilmour C.C."/>
            <person name="Elias D.A."/>
        </authorList>
    </citation>
    <scope>NUCLEOTIDE SEQUENCE [LARGE SCALE GENOMIC DNA]</scope>
    <source>
        <strain evidence="6 7">DSM 2059</strain>
    </source>
</reference>
<dbReference type="EMBL" id="ATHJ01000090">
    <property type="protein sequence ID" value="EPR39296.1"/>
    <property type="molecule type" value="Genomic_DNA"/>
</dbReference>
<feature type="compositionally biased region" description="Polar residues" evidence="4">
    <location>
        <begin position="204"/>
        <end position="221"/>
    </location>
</feature>
<evidence type="ECO:0000313" key="7">
    <source>
        <dbReference type="Proteomes" id="UP000014977"/>
    </source>
</evidence>
<comment type="caution">
    <text evidence="6">The sequence shown here is derived from an EMBL/GenBank/DDBJ whole genome shotgun (WGS) entry which is preliminary data.</text>
</comment>
<dbReference type="PANTHER" id="PTHR46197">
    <property type="entry name" value="PROTEIN ABHD14B-LIKE"/>
    <property type="match status" value="1"/>
</dbReference>
<keyword evidence="6" id="KW-0378">Hydrolase</keyword>
<gene>
    <name evidence="6" type="ORF">dsmv_2638</name>
</gene>
<dbReference type="Gene3D" id="3.40.50.1820">
    <property type="entry name" value="alpha/beta hydrolase"/>
    <property type="match status" value="1"/>
</dbReference>
<evidence type="ECO:0000256" key="4">
    <source>
        <dbReference type="SAM" id="MobiDB-lite"/>
    </source>
</evidence>
<dbReference type="Proteomes" id="UP000014977">
    <property type="component" value="Unassembled WGS sequence"/>
</dbReference>
<evidence type="ECO:0000256" key="1">
    <source>
        <dbReference type="ARBA" id="ARBA00004496"/>
    </source>
</evidence>
<organism evidence="6 7">
    <name type="scientific">Desulfococcus multivorans DSM 2059</name>
    <dbReference type="NCBI Taxonomy" id="1121405"/>
    <lineage>
        <taxon>Bacteria</taxon>
        <taxon>Pseudomonadati</taxon>
        <taxon>Thermodesulfobacteriota</taxon>
        <taxon>Desulfobacteria</taxon>
        <taxon>Desulfobacterales</taxon>
        <taxon>Desulfococcaceae</taxon>
        <taxon>Desulfococcus</taxon>
    </lineage>
</organism>
<comment type="subcellular location">
    <subcellularLocation>
        <location evidence="1">Cytoplasm</location>
    </subcellularLocation>
</comment>
<feature type="domain" description="AB hydrolase-1" evidence="5">
    <location>
        <begin position="26"/>
        <end position="121"/>
    </location>
</feature>
<name>S7TQP1_DESML</name>
<dbReference type="eggNOG" id="COG1073">
    <property type="taxonomic scope" value="Bacteria"/>
</dbReference>
<dbReference type="OrthoDB" id="9799612at2"/>